<sequence>MPTETDLEIIRTCLLIFAIVGIFGNVNIICATFQNKTLQHKCGVMLAILACCDSLCLLNEFQSFLRMTLKLTESTLRKCFWANSSYVFIEPLEVYMIFALAVDRLIALNFVVLYRTVNRNKYLLILVTPGILFGFIFLVVSMVQLDDSDVDPCILPNSMPPNVSNIWNQYNLWGAVATLLVYIYTYMVVYCCTFKNKTEKNIVIQKAILNTVIVGAAVFSISSVLSASLIAVTSNMKDPPLDPDTVSTYAVIPGLISYSCNFYVYYWRSTDYRNAFIKQLCCGKVLTTQDKVVSVMSVSNVSVSKQRATLL</sequence>
<dbReference type="InterPro" id="IPR000276">
    <property type="entry name" value="GPCR_Rhodpsn"/>
</dbReference>
<evidence type="ECO:0000313" key="7">
    <source>
        <dbReference type="EMBL" id="CAP36649.2"/>
    </source>
</evidence>
<dbReference type="PANTHER" id="PTHR23360">
    <property type="entry name" value="G-PROTEIN COUPLED RECEPTORS FAMILY 1 PROFILE DOMAIN-CONTAINING PROTEIN-RELATED"/>
    <property type="match status" value="1"/>
</dbReference>
<dbReference type="InParanoid" id="A8XVI1"/>
<feature type="transmembrane region" description="Helical" evidence="5">
    <location>
        <begin position="12"/>
        <end position="30"/>
    </location>
</feature>
<reference evidence="7 8" key="1">
    <citation type="journal article" date="2003" name="PLoS Biol.">
        <title>The genome sequence of Caenorhabditis briggsae: a platform for comparative genomics.</title>
        <authorList>
            <person name="Stein L.D."/>
            <person name="Bao Z."/>
            <person name="Blasiar D."/>
            <person name="Blumenthal T."/>
            <person name="Brent M.R."/>
            <person name="Chen N."/>
            <person name="Chinwalla A."/>
            <person name="Clarke L."/>
            <person name="Clee C."/>
            <person name="Coghlan A."/>
            <person name="Coulson A."/>
            <person name="D'Eustachio P."/>
            <person name="Fitch D.H."/>
            <person name="Fulton L.A."/>
            <person name="Fulton R.E."/>
            <person name="Griffiths-Jones S."/>
            <person name="Harris T.W."/>
            <person name="Hillier L.W."/>
            <person name="Kamath R."/>
            <person name="Kuwabara P.E."/>
            <person name="Mardis E.R."/>
            <person name="Marra M.A."/>
            <person name="Miner T.L."/>
            <person name="Minx P."/>
            <person name="Mullikin J.C."/>
            <person name="Plumb R.W."/>
            <person name="Rogers J."/>
            <person name="Schein J.E."/>
            <person name="Sohrmann M."/>
            <person name="Spieth J."/>
            <person name="Stajich J.E."/>
            <person name="Wei C."/>
            <person name="Willey D."/>
            <person name="Wilson R.K."/>
            <person name="Durbin R."/>
            <person name="Waterston R.H."/>
        </authorList>
    </citation>
    <scope>NUCLEOTIDE SEQUENCE [LARGE SCALE GENOMIC DNA]</scope>
    <source>
        <strain evidence="7 8">AF16</strain>
    </source>
</reference>
<evidence type="ECO:0000256" key="2">
    <source>
        <dbReference type="ARBA" id="ARBA00022692"/>
    </source>
</evidence>
<dbReference type="PROSITE" id="PS50262">
    <property type="entry name" value="G_PROTEIN_RECEP_F1_2"/>
    <property type="match status" value="1"/>
</dbReference>
<dbReference type="Pfam" id="PF10320">
    <property type="entry name" value="7TM_GPCR_Srsx"/>
    <property type="match status" value="1"/>
</dbReference>
<feature type="transmembrane region" description="Helical" evidence="5">
    <location>
        <begin position="246"/>
        <end position="266"/>
    </location>
</feature>
<proteinExistence type="predicted"/>
<organism evidence="7 8">
    <name type="scientific">Caenorhabditis briggsae</name>
    <dbReference type="NCBI Taxonomy" id="6238"/>
    <lineage>
        <taxon>Eukaryota</taxon>
        <taxon>Metazoa</taxon>
        <taxon>Ecdysozoa</taxon>
        <taxon>Nematoda</taxon>
        <taxon>Chromadorea</taxon>
        <taxon>Rhabditida</taxon>
        <taxon>Rhabditina</taxon>
        <taxon>Rhabditomorpha</taxon>
        <taxon>Rhabditoidea</taxon>
        <taxon>Rhabditidae</taxon>
        <taxon>Peloderinae</taxon>
        <taxon>Caenorhabditis</taxon>
    </lineage>
</organism>
<protein>
    <submittedName>
        <fullName evidence="7">Protein CBR-SRSX-21</fullName>
    </submittedName>
</protein>
<name>A8XVI1_CAEBR</name>
<evidence type="ECO:0000313" key="8">
    <source>
        <dbReference type="Proteomes" id="UP000008549"/>
    </source>
</evidence>
<dbReference type="SMART" id="SM01381">
    <property type="entry name" value="7TM_GPCR_Srsx"/>
    <property type="match status" value="1"/>
</dbReference>
<keyword evidence="3 5" id="KW-1133">Transmembrane helix</keyword>
<dbReference type="GO" id="GO:0004930">
    <property type="term" value="F:G protein-coupled receptor activity"/>
    <property type="evidence" value="ECO:0007669"/>
    <property type="project" value="InterPro"/>
</dbReference>
<dbReference type="AlphaFoldDB" id="A8XVI1"/>
<dbReference type="eggNOG" id="ENOG502SRIU">
    <property type="taxonomic scope" value="Eukaryota"/>
</dbReference>
<evidence type="ECO:0000256" key="1">
    <source>
        <dbReference type="ARBA" id="ARBA00004370"/>
    </source>
</evidence>
<evidence type="ECO:0000256" key="5">
    <source>
        <dbReference type="SAM" id="Phobius"/>
    </source>
</evidence>
<dbReference type="InterPro" id="IPR047130">
    <property type="entry name" value="7TM_GPCR_Srsx_nematod"/>
</dbReference>
<dbReference type="SUPFAM" id="SSF81321">
    <property type="entry name" value="Family A G protein-coupled receptor-like"/>
    <property type="match status" value="1"/>
</dbReference>
<comment type="subcellular location">
    <subcellularLocation>
        <location evidence="1">Membrane</location>
    </subcellularLocation>
</comment>
<feature type="domain" description="G-protein coupled receptors family 1 profile" evidence="6">
    <location>
        <begin position="24"/>
        <end position="265"/>
    </location>
</feature>
<reference evidence="7 8" key="2">
    <citation type="journal article" date="2011" name="PLoS Genet.">
        <title>Caenorhabditis briggsae recombinant inbred line genotypes reveal inter-strain incompatibility and the evolution of recombination.</title>
        <authorList>
            <person name="Ross J.A."/>
            <person name="Koboldt D.C."/>
            <person name="Staisch J.E."/>
            <person name="Chamberlin H.M."/>
            <person name="Gupta B.P."/>
            <person name="Miller R.D."/>
            <person name="Baird S.E."/>
            <person name="Haag E.S."/>
        </authorList>
    </citation>
    <scope>NUCLEOTIDE SEQUENCE [LARGE SCALE GENOMIC DNA]</scope>
    <source>
        <strain evidence="7 8">AF16</strain>
    </source>
</reference>
<evidence type="ECO:0000313" key="9">
    <source>
        <dbReference type="WormBase" id="CBG19386"/>
    </source>
</evidence>
<evidence type="ECO:0000256" key="3">
    <source>
        <dbReference type="ARBA" id="ARBA00022989"/>
    </source>
</evidence>
<dbReference type="EMBL" id="HE601047">
    <property type="protein sequence ID" value="CAP36649.2"/>
    <property type="molecule type" value="Genomic_DNA"/>
</dbReference>
<feature type="transmembrane region" description="Helical" evidence="5">
    <location>
        <begin position="94"/>
        <end position="115"/>
    </location>
</feature>
<dbReference type="GO" id="GO:0016020">
    <property type="term" value="C:membrane"/>
    <property type="evidence" value="ECO:0007669"/>
    <property type="project" value="UniProtKB-SubCell"/>
</dbReference>
<feature type="transmembrane region" description="Helical" evidence="5">
    <location>
        <begin position="212"/>
        <end position="234"/>
    </location>
</feature>
<keyword evidence="2 5" id="KW-0812">Transmembrane</keyword>
<dbReference type="STRING" id="6238.A8XVI1"/>
<keyword evidence="8" id="KW-1185">Reference proteome</keyword>
<accession>A8XVI1</accession>
<dbReference type="Gene3D" id="1.20.1070.10">
    <property type="entry name" value="Rhodopsin 7-helix transmembrane proteins"/>
    <property type="match status" value="1"/>
</dbReference>
<gene>
    <name evidence="9" type="primary">srsx-21</name>
    <name evidence="7" type="synonym">Cbr-srsx-21</name>
    <name evidence="9" type="ORF">CBG19386</name>
    <name evidence="7" type="ORF">CBG_19386</name>
</gene>
<keyword evidence="4 5" id="KW-0472">Membrane</keyword>
<dbReference type="Proteomes" id="UP000008549">
    <property type="component" value="Unassembled WGS sequence"/>
</dbReference>
<dbReference type="InterPro" id="IPR019424">
    <property type="entry name" value="7TM_GPCR_Srsx"/>
</dbReference>
<evidence type="ECO:0000256" key="4">
    <source>
        <dbReference type="ARBA" id="ARBA00023136"/>
    </source>
</evidence>
<dbReference type="HOGENOM" id="CLU_074191_0_0_1"/>
<feature type="transmembrane region" description="Helical" evidence="5">
    <location>
        <begin position="170"/>
        <end position="191"/>
    </location>
</feature>
<dbReference type="OMA" id="YYWRSTD"/>
<evidence type="ECO:0000259" key="6">
    <source>
        <dbReference type="PROSITE" id="PS50262"/>
    </source>
</evidence>
<dbReference type="FunCoup" id="A8XVI1">
    <property type="interactions" value="10"/>
</dbReference>
<dbReference type="WormBase" id="CBG19386">
    <property type="protein sequence ID" value="CBP33578"/>
    <property type="gene ID" value="WBGene00038620"/>
    <property type="gene designation" value="Cbr-srsx-21"/>
</dbReference>
<dbReference type="PANTHER" id="PTHR23360:SF68">
    <property type="entry name" value="G-PROTEIN COUPLED RECEPTORS FAMILY 1 PROFILE DOMAIN-CONTAINING PROTEIN"/>
    <property type="match status" value="1"/>
</dbReference>
<dbReference type="InterPro" id="IPR017452">
    <property type="entry name" value="GPCR_Rhodpsn_7TM"/>
</dbReference>
<feature type="transmembrane region" description="Helical" evidence="5">
    <location>
        <begin position="122"/>
        <end position="143"/>
    </location>
</feature>